<gene>
    <name evidence="1" type="ORF">OMM_14949</name>
</gene>
<proteinExistence type="predicted"/>
<dbReference type="EMBL" id="ATBP01003313">
    <property type="protein sequence ID" value="ETR65016.1"/>
    <property type="molecule type" value="Genomic_DNA"/>
</dbReference>
<protein>
    <submittedName>
        <fullName evidence="1">Uncharacterized protein</fullName>
    </submittedName>
</protein>
<name>A0A1V1NR90_9BACT</name>
<dbReference type="Proteomes" id="UP000189670">
    <property type="component" value="Unassembled WGS sequence"/>
</dbReference>
<evidence type="ECO:0000313" key="1">
    <source>
        <dbReference type="EMBL" id="ETR65016.1"/>
    </source>
</evidence>
<feature type="non-terminal residue" evidence="1">
    <location>
        <position position="109"/>
    </location>
</feature>
<reference evidence="2" key="1">
    <citation type="submission" date="2012-11" db="EMBL/GenBank/DDBJ databases">
        <authorList>
            <person name="Lucero-Rivera Y.E."/>
            <person name="Tovar-Ramirez D."/>
        </authorList>
    </citation>
    <scope>NUCLEOTIDE SEQUENCE [LARGE SCALE GENOMIC DNA]</scope>
    <source>
        <strain evidence="2">Araruama</strain>
    </source>
</reference>
<dbReference type="AlphaFoldDB" id="A0A1V1NR90"/>
<organism evidence="1 2">
    <name type="scientific">Candidatus Magnetoglobus multicellularis str. Araruama</name>
    <dbReference type="NCBI Taxonomy" id="890399"/>
    <lineage>
        <taxon>Bacteria</taxon>
        <taxon>Pseudomonadati</taxon>
        <taxon>Thermodesulfobacteriota</taxon>
        <taxon>Desulfobacteria</taxon>
        <taxon>Desulfobacterales</taxon>
        <taxon>Desulfobacteraceae</taxon>
        <taxon>Candidatus Magnetoglobus</taxon>
    </lineage>
</organism>
<accession>A0A1V1NR90</accession>
<sequence>MNQYQYALKELCLSIQQEPSAKAFYYRDEILKILRKDEITKPEIIVHILSNYIESDKVFWTKEMSVKVSIVALDKNYVSGISINDQQYEMVASKQKVQLSRTIQFEQGK</sequence>
<evidence type="ECO:0000313" key="2">
    <source>
        <dbReference type="Proteomes" id="UP000189670"/>
    </source>
</evidence>
<comment type="caution">
    <text evidence="1">The sequence shown here is derived from an EMBL/GenBank/DDBJ whole genome shotgun (WGS) entry which is preliminary data.</text>
</comment>